<dbReference type="SUPFAM" id="SSF53474">
    <property type="entry name" value="alpha/beta-Hydrolases"/>
    <property type="match status" value="1"/>
</dbReference>
<proteinExistence type="predicted"/>
<dbReference type="EMBL" id="CP068570">
    <property type="protein sequence ID" value="QQZ48746.1"/>
    <property type="molecule type" value="Genomic_DNA"/>
</dbReference>
<protein>
    <recommendedName>
        <fullName evidence="4">Alpha/beta hydrolase</fullName>
    </recommendedName>
</protein>
<gene>
    <name evidence="1" type="ORF">JKL49_10105</name>
    <name evidence="2" type="ORF">JKL49_15095</name>
</gene>
<dbReference type="EMBL" id="JAGSGD010000001">
    <property type="protein sequence ID" value="MBR7619740.1"/>
    <property type="molecule type" value="Genomic_DNA"/>
</dbReference>
<evidence type="ECO:0008006" key="4">
    <source>
        <dbReference type="Google" id="ProtNLM"/>
    </source>
</evidence>
<sequence length="171" mass="18509">MKVLGLPGRKPETLAQMQGLIDRLEIGQTQAVVRPHSFWDCADVSNPDVSPDALAVSGSGADLVISKSIGNLIVMLARERHGFAPQACVFLATPLARFIPEGWMPLLEAHCAAVPTLFIQQTADYNGAYRDVAAIVARHPLCTAVEIPGDDHLYEDLDLIAPLIETWVNEA</sequence>
<organism evidence="1 3">
    <name type="scientific">Phenylobacterium glaciei</name>
    <dbReference type="NCBI Taxonomy" id="2803784"/>
    <lineage>
        <taxon>Bacteria</taxon>
        <taxon>Pseudomonadati</taxon>
        <taxon>Pseudomonadota</taxon>
        <taxon>Alphaproteobacteria</taxon>
        <taxon>Caulobacterales</taxon>
        <taxon>Caulobacteraceae</taxon>
        <taxon>Phenylobacterium</taxon>
    </lineage>
</organism>
<evidence type="ECO:0000313" key="3">
    <source>
        <dbReference type="Proteomes" id="UP000622580"/>
    </source>
</evidence>
<evidence type="ECO:0000313" key="1">
    <source>
        <dbReference type="EMBL" id="MBR7619740.1"/>
    </source>
</evidence>
<evidence type="ECO:0000313" key="2">
    <source>
        <dbReference type="EMBL" id="QQZ48746.1"/>
    </source>
</evidence>
<reference evidence="2" key="1">
    <citation type="submission" date="2021-01" db="EMBL/GenBank/DDBJ databases">
        <title>Genome sequence of Phenylobacterium sp. 20VBR1 isolated from a valley glaceir, Ny-Alesund, Svalbard.</title>
        <authorList>
            <person name="Thomas F.A."/>
            <person name="Krishnan K.P."/>
            <person name="Sinha R.K."/>
        </authorList>
    </citation>
    <scope>NUCLEOTIDE SEQUENCE</scope>
    <source>
        <strain evidence="2">20VBR1</strain>
    </source>
</reference>
<name>A0A941HWQ0_9CAUL</name>
<keyword evidence="3" id="KW-1185">Reference proteome</keyword>
<accession>A0A941HWQ0</accession>
<dbReference type="AlphaFoldDB" id="A0A941HWQ0"/>
<reference evidence="1" key="2">
    <citation type="submission" date="2021-04" db="EMBL/GenBank/DDBJ databases">
        <title>Draft genome assembly of strain Phenylobacterium sp. 20VBR1 using MiniION and Illumina platforms.</title>
        <authorList>
            <person name="Thomas F.A."/>
            <person name="Krishnan K.P."/>
            <person name="Sinha R.K."/>
        </authorList>
    </citation>
    <scope>NUCLEOTIDE SEQUENCE</scope>
    <source>
        <strain evidence="1">20VBR1</strain>
    </source>
</reference>
<dbReference type="RefSeq" id="WP_215340079.1">
    <property type="nucleotide sequence ID" value="NZ_JAGSGD010000001.1"/>
</dbReference>
<dbReference type="Proteomes" id="UP000622580">
    <property type="component" value="Unassembled WGS sequence"/>
</dbReference>
<dbReference type="InterPro" id="IPR029058">
    <property type="entry name" value="AB_hydrolase_fold"/>
</dbReference>